<dbReference type="AlphaFoldDB" id="A0A1Y2GYJ6"/>
<protein>
    <recommendedName>
        <fullName evidence="5">FAD-binding domain-containing protein</fullName>
    </recommendedName>
</protein>
<dbReference type="Pfam" id="PF01494">
    <property type="entry name" value="FAD_binding_3"/>
    <property type="match status" value="2"/>
</dbReference>
<dbReference type="PANTHER" id="PTHR47356:SF2">
    <property type="entry name" value="FAD-BINDING DOMAIN-CONTAINING PROTEIN-RELATED"/>
    <property type="match status" value="1"/>
</dbReference>
<keyword evidence="3" id="KW-0274">FAD</keyword>
<dbReference type="EMBL" id="MCFF01000004">
    <property type="protein sequence ID" value="ORZ27378.1"/>
    <property type="molecule type" value="Genomic_DNA"/>
</dbReference>
<keyword evidence="2" id="KW-0285">Flavoprotein</keyword>
<dbReference type="Gene3D" id="3.50.50.60">
    <property type="entry name" value="FAD/NAD(P)-binding domain"/>
    <property type="match status" value="1"/>
</dbReference>
<reference evidence="6 7" key="1">
    <citation type="submission" date="2016-07" db="EMBL/GenBank/DDBJ databases">
        <title>Pervasive Adenine N6-methylation of Active Genes in Fungi.</title>
        <authorList>
            <consortium name="DOE Joint Genome Institute"/>
            <person name="Mondo S.J."/>
            <person name="Dannebaum R.O."/>
            <person name="Kuo R.C."/>
            <person name="Labutti K."/>
            <person name="Haridas S."/>
            <person name="Kuo A."/>
            <person name="Salamov A."/>
            <person name="Ahrendt S.R."/>
            <person name="Lipzen A."/>
            <person name="Sullivan W."/>
            <person name="Andreopoulos W.B."/>
            <person name="Clum A."/>
            <person name="Lindquist E."/>
            <person name="Daum C."/>
            <person name="Ramamoorthy G.K."/>
            <person name="Gryganskyi A."/>
            <person name="Culley D."/>
            <person name="Magnuson J.K."/>
            <person name="James T.Y."/>
            <person name="O'Malley M.A."/>
            <person name="Stajich J.E."/>
            <person name="Spatafora J.W."/>
            <person name="Visel A."/>
            <person name="Grigoriev I.V."/>
        </authorList>
    </citation>
    <scope>NUCLEOTIDE SEQUENCE [LARGE SCALE GENOMIC DNA]</scope>
    <source>
        <strain evidence="6 7">NRRL 3116</strain>
    </source>
</reference>
<dbReference type="Proteomes" id="UP000193648">
    <property type="component" value="Unassembled WGS sequence"/>
</dbReference>
<evidence type="ECO:0000256" key="3">
    <source>
        <dbReference type="ARBA" id="ARBA00022827"/>
    </source>
</evidence>
<dbReference type="GO" id="GO:0071949">
    <property type="term" value="F:FAD binding"/>
    <property type="evidence" value="ECO:0007669"/>
    <property type="project" value="InterPro"/>
</dbReference>
<dbReference type="RefSeq" id="XP_021885105.1">
    <property type="nucleotide sequence ID" value="XM_022029717.1"/>
</dbReference>
<feature type="domain" description="FAD-binding" evidence="5">
    <location>
        <begin position="307"/>
        <end position="386"/>
    </location>
</feature>
<keyword evidence="7" id="KW-1185">Reference proteome</keyword>
<organism evidence="6 7">
    <name type="scientific">Lobosporangium transversale</name>
    <dbReference type="NCBI Taxonomy" id="64571"/>
    <lineage>
        <taxon>Eukaryota</taxon>
        <taxon>Fungi</taxon>
        <taxon>Fungi incertae sedis</taxon>
        <taxon>Mucoromycota</taxon>
        <taxon>Mortierellomycotina</taxon>
        <taxon>Mortierellomycetes</taxon>
        <taxon>Mortierellales</taxon>
        <taxon>Mortierellaceae</taxon>
        <taxon>Lobosporangium</taxon>
    </lineage>
</organism>
<comment type="similarity">
    <text evidence="1">Belongs to the paxM FAD-dependent monooxygenase family.</text>
</comment>
<accession>A0A1Y2GYJ6</accession>
<dbReference type="InParanoid" id="A0A1Y2GYJ6"/>
<evidence type="ECO:0000259" key="5">
    <source>
        <dbReference type="Pfam" id="PF01494"/>
    </source>
</evidence>
<dbReference type="InterPro" id="IPR050562">
    <property type="entry name" value="FAD_mOase_fung"/>
</dbReference>
<dbReference type="GO" id="GO:0004497">
    <property type="term" value="F:monooxygenase activity"/>
    <property type="evidence" value="ECO:0007669"/>
    <property type="project" value="InterPro"/>
</dbReference>
<feature type="domain" description="FAD-binding" evidence="5">
    <location>
        <begin position="15"/>
        <end position="177"/>
    </location>
</feature>
<dbReference type="SUPFAM" id="SSF51905">
    <property type="entry name" value="FAD/NAD(P)-binding domain"/>
    <property type="match status" value="1"/>
</dbReference>
<proteinExistence type="inferred from homology"/>
<dbReference type="PANTHER" id="PTHR47356">
    <property type="entry name" value="FAD-DEPENDENT MONOOXYGENASE ASQG-RELATED"/>
    <property type="match status" value="1"/>
</dbReference>
<comment type="caution">
    <text evidence="6">The sequence shown here is derived from an EMBL/GenBank/DDBJ whole genome shotgun (WGS) entry which is preliminary data.</text>
</comment>
<evidence type="ECO:0000256" key="4">
    <source>
        <dbReference type="ARBA" id="ARBA00023002"/>
    </source>
</evidence>
<evidence type="ECO:0000256" key="2">
    <source>
        <dbReference type="ARBA" id="ARBA00022630"/>
    </source>
</evidence>
<gene>
    <name evidence="6" type="ORF">BCR41DRAFT_419169</name>
</gene>
<evidence type="ECO:0000256" key="1">
    <source>
        <dbReference type="ARBA" id="ARBA00007992"/>
    </source>
</evidence>
<dbReference type="InterPro" id="IPR036188">
    <property type="entry name" value="FAD/NAD-bd_sf"/>
</dbReference>
<dbReference type="STRING" id="64571.A0A1Y2GYJ6"/>
<dbReference type="OrthoDB" id="655030at2759"/>
<sequence>MPAAHPLINSPEKPTVLIVGAGIGGLTLAILLEKAGVPYQIYDRLNEIKPLGSALSLGGSVAPLFKQIGIYDEFVKLGKQRNSIDNYNENRQLEFSMNLAPLLEMGGYHGYIIARPKLHDLLFRQIPPGKIHMGKRLLSMKQNENGVQIQFADGTIAEGDILVGADGAYSGVRQSLYKNLHKAGNLPASDNGALPFSCVCLVGQTNPMDPVKYPELLDPICHFNSVIATDRPYSWSSLTVKDNIYCWGVILYLDKESSKENDSFRNSEWGPEAAESMCKDVRDFPLPGGANNDLTIGDLIDNTPLVSKVMLEEKVFDTWYAGRTVLLGDACHKIHPASGQGAVSAMQDAVALANWISVLDSTTIEDAEKIFKEYKAERFPAAKAAFANGQALSKVTARDWKARLTRFISHNMPGWLWNIMLTRMVESRPQVSFLPLIEDIGTVPPKPQPSLEKTLKIHQERAAAAAAAAATTTVTTSPSN</sequence>
<dbReference type="InterPro" id="IPR002938">
    <property type="entry name" value="FAD-bd"/>
</dbReference>
<keyword evidence="4" id="KW-0560">Oxidoreductase</keyword>
<evidence type="ECO:0000313" key="6">
    <source>
        <dbReference type="EMBL" id="ORZ27378.1"/>
    </source>
</evidence>
<name>A0A1Y2GYJ6_9FUNG</name>
<dbReference type="PRINTS" id="PR00420">
    <property type="entry name" value="RNGMNOXGNASE"/>
</dbReference>
<evidence type="ECO:0000313" key="7">
    <source>
        <dbReference type="Proteomes" id="UP000193648"/>
    </source>
</evidence>
<dbReference type="GeneID" id="33571560"/>